<dbReference type="EMBL" id="OIVN01006432">
    <property type="protein sequence ID" value="SPD33025.1"/>
    <property type="molecule type" value="Genomic_DNA"/>
</dbReference>
<dbReference type="InterPro" id="IPR027443">
    <property type="entry name" value="IPNS-like_sf"/>
</dbReference>
<dbReference type="Pfam" id="PF03171">
    <property type="entry name" value="2OG-FeII_Oxy"/>
    <property type="match status" value="1"/>
</dbReference>
<dbReference type="EMBL" id="OIVN01000848">
    <property type="protein sequence ID" value="SPC86415.1"/>
    <property type="molecule type" value="Genomic_DNA"/>
</dbReference>
<dbReference type="AlphaFoldDB" id="A0A2N9FGX2"/>
<sequence>MVIQTKIPVLDFSSEDLKPGTGSWFSMCKEVSHALEEYGCFVVELGHKVSLQLHNKIFDVAGELFDFPTETKQKITYEKPFHGYVSSALHERMVIDKATIPEETQKLTKIFWPNGNDRFREIADSFVKLMAELDKMVTRMVFENYGVEKYYDSHMESTTHTFAFLKYKEPQNTGTNTGLKNHTDKHFTSILHQNSVKGLEIKTKDGEWIGFDPSPSTFIFLAADALQVGY</sequence>
<gene>
    <name evidence="5" type="ORF">FSB_LOCUS14297</name>
    <name evidence="6" type="ORF">FSB_LOCUS14300</name>
    <name evidence="7" type="ORF">FSB_LOCUS60907</name>
</gene>
<proteinExistence type="predicted"/>
<evidence type="ECO:0000313" key="7">
    <source>
        <dbReference type="EMBL" id="SPD33025.1"/>
    </source>
</evidence>
<evidence type="ECO:0000256" key="1">
    <source>
        <dbReference type="ARBA" id="ARBA00022723"/>
    </source>
</evidence>
<dbReference type="PANTHER" id="PTHR47990">
    <property type="entry name" value="2-OXOGLUTARATE (2OG) AND FE(II)-DEPENDENT OXYGENASE SUPERFAMILY PROTEIN-RELATED"/>
    <property type="match status" value="1"/>
</dbReference>
<evidence type="ECO:0000259" key="4">
    <source>
        <dbReference type="Pfam" id="PF14226"/>
    </source>
</evidence>
<evidence type="ECO:0000256" key="2">
    <source>
        <dbReference type="ARBA" id="ARBA00023004"/>
    </source>
</evidence>
<dbReference type="Gene3D" id="2.60.120.330">
    <property type="entry name" value="B-lactam Antibiotic, Isopenicillin N Synthase, Chain"/>
    <property type="match status" value="1"/>
</dbReference>
<reference evidence="6" key="1">
    <citation type="submission" date="2018-02" db="EMBL/GenBank/DDBJ databases">
        <authorList>
            <person name="Cohen D.B."/>
            <person name="Kent A.D."/>
        </authorList>
    </citation>
    <scope>NUCLEOTIDE SEQUENCE</scope>
</reference>
<evidence type="ECO:0000313" key="5">
    <source>
        <dbReference type="EMBL" id="SPC86415.1"/>
    </source>
</evidence>
<evidence type="ECO:0008006" key="8">
    <source>
        <dbReference type="Google" id="ProtNLM"/>
    </source>
</evidence>
<accession>A0A2N9FGX2</accession>
<dbReference type="InterPro" id="IPR050231">
    <property type="entry name" value="Iron_ascorbate_oxido_reductase"/>
</dbReference>
<organism evidence="6">
    <name type="scientific">Fagus sylvatica</name>
    <name type="common">Beechnut</name>
    <dbReference type="NCBI Taxonomy" id="28930"/>
    <lineage>
        <taxon>Eukaryota</taxon>
        <taxon>Viridiplantae</taxon>
        <taxon>Streptophyta</taxon>
        <taxon>Embryophyta</taxon>
        <taxon>Tracheophyta</taxon>
        <taxon>Spermatophyta</taxon>
        <taxon>Magnoliopsida</taxon>
        <taxon>eudicotyledons</taxon>
        <taxon>Gunneridae</taxon>
        <taxon>Pentapetalae</taxon>
        <taxon>rosids</taxon>
        <taxon>fabids</taxon>
        <taxon>Fagales</taxon>
        <taxon>Fagaceae</taxon>
        <taxon>Fagus</taxon>
    </lineage>
</organism>
<dbReference type="SUPFAM" id="SSF51197">
    <property type="entry name" value="Clavaminate synthase-like"/>
    <property type="match status" value="1"/>
</dbReference>
<feature type="domain" description="Isopenicillin N synthase-like Fe(2+) 2OG dioxygenase" evidence="3">
    <location>
        <begin position="167"/>
        <end position="228"/>
    </location>
</feature>
<dbReference type="EMBL" id="OIVN01000848">
    <property type="protein sequence ID" value="SPC86418.1"/>
    <property type="molecule type" value="Genomic_DNA"/>
</dbReference>
<feature type="domain" description="Non-haem dioxygenase N-terminal" evidence="4">
    <location>
        <begin position="7"/>
        <end position="87"/>
    </location>
</feature>
<dbReference type="Pfam" id="PF14226">
    <property type="entry name" value="DIOX_N"/>
    <property type="match status" value="1"/>
</dbReference>
<name>A0A2N9FGX2_FAGSY</name>
<evidence type="ECO:0000259" key="3">
    <source>
        <dbReference type="Pfam" id="PF03171"/>
    </source>
</evidence>
<keyword evidence="1" id="KW-0479">Metal-binding</keyword>
<protein>
    <recommendedName>
        <fullName evidence="8">Isopenicillin N synthase-like Fe(2+) 2OG dioxygenase domain-containing protein</fullName>
    </recommendedName>
</protein>
<evidence type="ECO:0000313" key="6">
    <source>
        <dbReference type="EMBL" id="SPC86418.1"/>
    </source>
</evidence>
<dbReference type="InterPro" id="IPR026992">
    <property type="entry name" value="DIOX_N"/>
</dbReference>
<dbReference type="GO" id="GO:0046872">
    <property type="term" value="F:metal ion binding"/>
    <property type="evidence" value="ECO:0007669"/>
    <property type="project" value="UniProtKB-KW"/>
</dbReference>
<keyword evidence="2" id="KW-0408">Iron</keyword>
<dbReference type="InterPro" id="IPR044861">
    <property type="entry name" value="IPNS-like_FE2OG_OXY"/>
</dbReference>